<keyword evidence="1" id="KW-1133">Transmembrane helix</keyword>
<sequence length="74" mass="7769">MKIGVSSGSQYQMIGQQAKRTAIVGAAYALLYGLLCLQGANYNPCLALVATTFPEAPDALISLSSTCMYSIVYG</sequence>
<evidence type="ECO:0000313" key="3">
    <source>
        <dbReference type="Proteomes" id="UP000265618"/>
    </source>
</evidence>
<dbReference type="EMBL" id="BDIP01000474">
    <property type="protein sequence ID" value="GIQ81713.1"/>
    <property type="molecule type" value="Genomic_DNA"/>
</dbReference>
<organism evidence="2 3">
    <name type="scientific">Kipferlia bialata</name>
    <dbReference type="NCBI Taxonomy" id="797122"/>
    <lineage>
        <taxon>Eukaryota</taxon>
        <taxon>Metamonada</taxon>
        <taxon>Carpediemonas-like organisms</taxon>
        <taxon>Kipferlia</taxon>
    </lineage>
</organism>
<reference evidence="2 3" key="1">
    <citation type="journal article" date="2018" name="PLoS ONE">
        <title>The draft genome of Kipferlia bialata reveals reductive genome evolution in fornicate parasites.</title>
        <authorList>
            <person name="Tanifuji G."/>
            <person name="Takabayashi S."/>
            <person name="Kume K."/>
            <person name="Takagi M."/>
            <person name="Nakayama T."/>
            <person name="Kamikawa R."/>
            <person name="Inagaki Y."/>
            <person name="Hashimoto T."/>
        </authorList>
    </citation>
    <scope>NUCLEOTIDE SEQUENCE [LARGE SCALE GENOMIC DNA]</scope>
    <source>
        <strain evidence="2">NY0173</strain>
    </source>
</reference>
<comment type="caution">
    <text evidence="2">The sequence shown here is derived from an EMBL/GenBank/DDBJ whole genome shotgun (WGS) entry which is preliminary data.</text>
</comment>
<dbReference type="AlphaFoldDB" id="A0A9K3CSS1"/>
<evidence type="ECO:0000313" key="2">
    <source>
        <dbReference type="EMBL" id="GIQ81713.1"/>
    </source>
</evidence>
<evidence type="ECO:0000256" key="1">
    <source>
        <dbReference type="SAM" id="Phobius"/>
    </source>
</evidence>
<keyword evidence="1" id="KW-0812">Transmembrane</keyword>
<name>A0A9K3CSS1_9EUKA</name>
<accession>A0A9K3CSS1</accession>
<gene>
    <name evidence="2" type="ORF">KIPB_002716</name>
</gene>
<proteinExistence type="predicted"/>
<feature type="transmembrane region" description="Helical" evidence="1">
    <location>
        <begin position="21"/>
        <end position="40"/>
    </location>
</feature>
<dbReference type="Proteomes" id="UP000265618">
    <property type="component" value="Unassembled WGS sequence"/>
</dbReference>
<keyword evidence="1" id="KW-0472">Membrane</keyword>
<protein>
    <submittedName>
        <fullName evidence="2">Uncharacterized protein</fullName>
    </submittedName>
</protein>
<keyword evidence="3" id="KW-1185">Reference proteome</keyword>